<accession>A0A975DBH4</accession>
<dbReference type="AlphaFoldDB" id="A0A975DBH4"/>
<organism evidence="1 2">
    <name type="scientific">Psychrosphaera ytuae</name>
    <dbReference type="NCBI Taxonomy" id="2820710"/>
    <lineage>
        <taxon>Bacteria</taxon>
        <taxon>Pseudomonadati</taxon>
        <taxon>Pseudomonadota</taxon>
        <taxon>Gammaproteobacteria</taxon>
        <taxon>Alteromonadales</taxon>
        <taxon>Pseudoalteromonadaceae</taxon>
        <taxon>Psychrosphaera</taxon>
    </lineage>
</organism>
<dbReference type="EMBL" id="CP072110">
    <property type="protein sequence ID" value="QTH64102.1"/>
    <property type="molecule type" value="Genomic_DNA"/>
</dbReference>
<reference evidence="1" key="1">
    <citation type="submission" date="2021-03" db="EMBL/GenBank/DDBJ databases">
        <title>Description of Psychrosphaera ytuae sp. nov. isolated from deep sea sediment of South China Sea.</title>
        <authorList>
            <person name="Zhang J."/>
            <person name="Xu X.-D."/>
        </authorList>
    </citation>
    <scope>NUCLEOTIDE SEQUENCE</scope>
    <source>
        <strain evidence="1">MTZ26</strain>
    </source>
</reference>
<sequence length="222" mass="25646">MGLYPEQYGLPDDAEIKDINAFKKKINWGEIPAFFQLVGKAIADAEGFIHYGFDNAFKKLVDRKNWNYDLLGIADTADRTLPEHAIEPIRPPKICLYHVFNKNGYELLAFPYVNNLLVDDYREGDPQLEFKRWDPSQMKKLVRIPELHKFIAFTLNKGDDADMALIIHAHNVVNRMISMLQQELIVNEIRGLSIDQAFKRQERHPELKPEEAILSGQLQKNG</sequence>
<evidence type="ECO:0000313" key="1">
    <source>
        <dbReference type="EMBL" id="QTH64102.1"/>
    </source>
</evidence>
<proteinExistence type="predicted"/>
<dbReference type="Proteomes" id="UP000682739">
    <property type="component" value="Chromosome"/>
</dbReference>
<evidence type="ECO:0000313" key="2">
    <source>
        <dbReference type="Proteomes" id="UP000682739"/>
    </source>
</evidence>
<dbReference type="KEGG" id="psym:J1N51_01035"/>
<name>A0A975DBH4_9GAMM</name>
<dbReference type="RefSeq" id="WP_208832157.1">
    <property type="nucleotide sequence ID" value="NZ_CP072110.1"/>
</dbReference>
<keyword evidence="2" id="KW-1185">Reference proteome</keyword>
<protein>
    <submittedName>
        <fullName evidence="1">Uncharacterized protein</fullName>
    </submittedName>
</protein>
<gene>
    <name evidence="1" type="ORF">J1N51_01035</name>
</gene>